<evidence type="ECO:0000256" key="1">
    <source>
        <dbReference type="SAM" id="Phobius"/>
    </source>
</evidence>
<sequence>FNLQKINNYLPPKAKPLFDGAYISLGITDMHGISSDISLNYSGIDYTGEPGLPTKDIINTGIRFVATLNPEKKDQSFKVTLNLKGSNNLKIVPVGKETRVTLKSDWSNPSFSGEYLPVRKSISDKGFEAEWKVLHFNRDYPQSWVGNKFKVLPSAFGVTLFLPVDSYHKTERTLKYAILFIGMTFLSFFIVEVLNKKILHPVQYILIGSALVLFYSLLLSLSEHIRFEPAYLISSLSIISLISFYSRYALKSVKMAGVLGGILSLFYLFLYVLLQLQDYSILVGSFGLLLVLAIIMYTTRNIDWFAISSPENREEIKEKTG</sequence>
<feature type="transmembrane region" description="Helical" evidence="1">
    <location>
        <begin position="176"/>
        <end position="194"/>
    </location>
</feature>
<feature type="transmembrane region" description="Helical" evidence="1">
    <location>
        <begin position="279"/>
        <end position="298"/>
    </location>
</feature>
<name>A0A7V1LK92_CALAY</name>
<comment type="caution">
    <text evidence="2">The sequence shown here is derived from an EMBL/GenBank/DDBJ whole genome shotgun (WGS) entry which is preliminary data.</text>
</comment>
<reference evidence="2" key="1">
    <citation type="journal article" date="2020" name="mSystems">
        <title>Genome- and Community-Level Interaction Insights into Carbon Utilization and Element Cycling Functions of Hydrothermarchaeota in Hydrothermal Sediment.</title>
        <authorList>
            <person name="Zhou Z."/>
            <person name="Liu Y."/>
            <person name="Xu W."/>
            <person name="Pan J."/>
            <person name="Luo Z.H."/>
            <person name="Li M."/>
        </authorList>
    </citation>
    <scope>NUCLEOTIDE SEQUENCE [LARGE SCALE GENOMIC DNA]</scope>
    <source>
        <strain evidence="2">HyVt-456</strain>
    </source>
</reference>
<organism evidence="2">
    <name type="scientific">Caldithrix abyssi</name>
    <dbReference type="NCBI Taxonomy" id="187145"/>
    <lineage>
        <taxon>Bacteria</taxon>
        <taxon>Pseudomonadati</taxon>
        <taxon>Calditrichota</taxon>
        <taxon>Calditrichia</taxon>
        <taxon>Calditrichales</taxon>
        <taxon>Calditrichaceae</taxon>
        <taxon>Caldithrix</taxon>
    </lineage>
</organism>
<feature type="transmembrane region" description="Helical" evidence="1">
    <location>
        <begin position="230"/>
        <end position="248"/>
    </location>
</feature>
<evidence type="ECO:0000313" key="2">
    <source>
        <dbReference type="EMBL" id="HED09563.1"/>
    </source>
</evidence>
<proteinExistence type="predicted"/>
<feature type="non-terminal residue" evidence="2">
    <location>
        <position position="1"/>
    </location>
</feature>
<dbReference type="EMBL" id="DRLD01000070">
    <property type="protein sequence ID" value="HED09563.1"/>
    <property type="molecule type" value="Genomic_DNA"/>
</dbReference>
<gene>
    <name evidence="2" type="ORF">ENJ10_02655</name>
</gene>
<dbReference type="NCBIfam" id="NF008712">
    <property type="entry name" value="PRK11715.1-1"/>
    <property type="match status" value="1"/>
</dbReference>
<keyword evidence="1" id="KW-0472">Membrane</keyword>
<protein>
    <submittedName>
        <fullName evidence="2">Cell envelope integrity protein CreD</fullName>
    </submittedName>
</protein>
<dbReference type="InterPro" id="IPR010364">
    <property type="entry name" value="Uncharacterised_IM_CreD"/>
</dbReference>
<dbReference type="GO" id="GO:0005886">
    <property type="term" value="C:plasma membrane"/>
    <property type="evidence" value="ECO:0007669"/>
    <property type="project" value="TreeGrafter"/>
</dbReference>
<keyword evidence="1" id="KW-1133">Transmembrane helix</keyword>
<dbReference type="PANTHER" id="PTHR30092">
    <property type="entry name" value="INNER MEMBRANE PROTEIN CRED"/>
    <property type="match status" value="1"/>
</dbReference>
<feature type="transmembrane region" description="Helical" evidence="1">
    <location>
        <begin position="255"/>
        <end position="273"/>
    </location>
</feature>
<dbReference type="AlphaFoldDB" id="A0A7V1LK92"/>
<accession>A0A7V1LK92</accession>
<dbReference type="Pfam" id="PF06123">
    <property type="entry name" value="CreD"/>
    <property type="match status" value="1"/>
</dbReference>
<dbReference type="PANTHER" id="PTHR30092:SF0">
    <property type="entry name" value="INNER MEMBRANE PROTEIN CRED"/>
    <property type="match status" value="1"/>
</dbReference>
<keyword evidence="1" id="KW-0812">Transmembrane</keyword>
<dbReference type="Proteomes" id="UP000886005">
    <property type="component" value="Unassembled WGS sequence"/>
</dbReference>
<feature type="transmembrane region" description="Helical" evidence="1">
    <location>
        <begin position="201"/>
        <end position="218"/>
    </location>
</feature>